<dbReference type="InterPro" id="IPR016167">
    <property type="entry name" value="FAD-bd_PCMH_sub1"/>
</dbReference>
<dbReference type="PANTHER" id="PTHR42659:SF1">
    <property type="entry name" value="OXIDOREDUCTASE"/>
    <property type="match status" value="1"/>
</dbReference>
<organism evidence="4 5">
    <name type="scientific">Nocardiopsis sediminis</name>
    <dbReference type="NCBI Taxonomy" id="1778267"/>
    <lineage>
        <taxon>Bacteria</taxon>
        <taxon>Bacillati</taxon>
        <taxon>Actinomycetota</taxon>
        <taxon>Actinomycetes</taxon>
        <taxon>Streptosporangiales</taxon>
        <taxon>Nocardiopsidaceae</taxon>
        <taxon>Nocardiopsis</taxon>
    </lineage>
</organism>
<evidence type="ECO:0000256" key="1">
    <source>
        <dbReference type="ARBA" id="ARBA00023002"/>
    </source>
</evidence>
<reference evidence="5" key="1">
    <citation type="journal article" date="2019" name="Int. J. Syst. Evol. Microbiol.">
        <title>The Global Catalogue of Microorganisms (GCM) 10K type strain sequencing project: providing services to taxonomists for standard genome sequencing and annotation.</title>
        <authorList>
            <consortium name="The Broad Institute Genomics Platform"/>
            <consortium name="The Broad Institute Genome Sequencing Center for Infectious Disease"/>
            <person name="Wu L."/>
            <person name="Ma J."/>
        </authorList>
    </citation>
    <scope>NUCLEOTIDE SEQUENCE [LARGE SCALE GENOMIC DNA]</scope>
    <source>
        <strain evidence="5">TBRC 1826</strain>
    </source>
</reference>
<accession>A0ABV8FPF1</accession>
<feature type="region of interest" description="Disordered" evidence="2">
    <location>
        <begin position="326"/>
        <end position="360"/>
    </location>
</feature>
<dbReference type="Gene3D" id="3.30.43.10">
    <property type="entry name" value="Uridine Diphospho-n-acetylenolpyruvylglucosamine Reductase, domain 2"/>
    <property type="match status" value="1"/>
</dbReference>
<dbReference type="EMBL" id="JBHSBH010000008">
    <property type="protein sequence ID" value="MFC3996913.1"/>
    <property type="molecule type" value="Genomic_DNA"/>
</dbReference>
<evidence type="ECO:0000259" key="3">
    <source>
        <dbReference type="PROSITE" id="PS51387"/>
    </source>
</evidence>
<dbReference type="InterPro" id="IPR016169">
    <property type="entry name" value="FAD-bd_PCMH_sub2"/>
</dbReference>
<dbReference type="InterPro" id="IPR005107">
    <property type="entry name" value="CO_DH_flav_C"/>
</dbReference>
<feature type="domain" description="FAD-binding PCMH-type" evidence="3">
    <location>
        <begin position="1"/>
        <end position="223"/>
    </location>
</feature>
<keyword evidence="1" id="KW-0560">Oxidoreductase</keyword>
<evidence type="ECO:0000313" key="4">
    <source>
        <dbReference type="EMBL" id="MFC3996913.1"/>
    </source>
</evidence>
<dbReference type="SMART" id="SM01092">
    <property type="entry name" value="CO_deh_flav_C"/>
    <property type="match status" value="1"/>
</dbReference>
<dbReference type="PANTHER" id="PTHR42659">
    <property type="entry name" value="XANTHINE DEHYDROGENASE SUBUNIT C-RELATED"/>
    <property type="match status" value="1"/>
</dbReference>
<dbReference type="PROSITE" id="PS51387">
    <property type="entry name" value="FAD_PCMH"/>
    <property type="match status" value="1"/>
</dbReference>
<dbReference type="RefSeq" id="WP_378533388.1">
    <property type="nucleotide sequence ID" value="NZ_JBHSBH010000008.1"/>
</dbReference>
<dbReference type="InterPro" id="IPR036683">
    <property type="entry name" value="CO_DH_flav_C_dom_sf"/>
</dbReference>
<gene>
    <name evidence="4" type="ORF">ACFOVU_13365</name>
</gene>
<dbReference type="InterPro" id="IPR016166">
    <property type="entry name" value="FAD-bd_PCMH"/>
</dbReference>
<dbReference type="Gene3D" id="3.30.465.10">
    <property type="match status" value="2"/>
</dbReference>
<feature type="compositionally biased region" description="Pro residues" evidence="2">
    <location>
        <begin position="341"/>
        <end position="352"/>
    </location>
</feature>
<dbReference type="Proteomes" id="UP001595847">
    <property type="component" value="Unassembled WGS sequence"/>
</dbReference>
<dbReference type="InterPro" id="IPR002346">
    <property type="entry name" value="Mopterin_DH_FAD-bd"/>
</dbReference>
<dbReference type="SUPFAM" id="SSF56176">
    <property type="entry name" value="FAD-binding/transporter-associated domain-like"/>
    <property type="match status" value="1"/>
</dbReference>
<comment type="caution">
    <text evidence="4">The sequence shown here is derived from an EMBL/GenBank/DDBJ whole genome shotgun (WGS) entry which is preliminary data.</text>
</comment>
<evidence type="ECO:0000313" key="5">
    <source>
        <dbReference type="Proteomes" id="UP001595847"/>
    </source>
</evidence>
<dbReference type="Pfam" id="PF03450">
    <property type="entry name" value="CO_deh_flav_C"/>
    <property type="match status" value="1"/>
</dbReference>
<name>A0ABV8FPF1_9ACTN</name>
<dbReference type="SUPFAM" id="SSF55447">
    <property type="entry name" value="CO dehydrogenase flavoprotein C-terminal domain-like"/>
    <property type="match status" value="1"/>
</dbReference>
<dbReference type="Gene3D" id="3.30.390.50">
    <property type="entry name" value="CO dehydrogenase flavoprotein, C-terminal domain"/>
    <property type="match status" value="1"/>
</dbReference>
<proteinExistence type="predicted"/>
<dbReference type="InterPro" id="IPR051312">
    <property type="entry name" value="Diverse_Substr_Oxidored"/>
</dbReference>
<evidence type="ECO:0000256" key="2">
    <source>
        <dbReference type="SAM" id="MobiDB-lite"/>
    </source>
</evidence>
<sequence length="360" mass="37583">MKPFTYVRARTPAHAVDLFADRDGAHFVAGGTNVTDLLKLGVLEASHLIDVTDALPREIETLPDGTTRIGAGVGNAVLAGHRTIRGRHPALAAALLAGASGQIRNAATVGGNLLQRTRCTYFQDVTRPCNKREPGTGCPALAGAHRELSVIGGSGTCIATHPGDMAVALAMYDAEVEVHHTDGRATRLPVGELHRLPGDRPERDTVLAPGELVTAVYLPDPGPHRSAYRKVRDRQSYAFALVSVAAAVTAGPDGSTVRLAFGSVAPRPWRARTAEERLRGHVLTDELVRAALNAEFAAATPLPGNAFKVEMAKAVGLATVRDLLAGRGENAPDQAHDVPGPAEPPHTPPAPAEGPEGAAG</sequence>
<keyword evidence="5" id="KW-1185">Reference proteome</keyword>
<dbReference type="InterPro" id="IPR036318">
    <property type="entry name" value="FAD-bd_PCMH-like_sf"/>
</dbReference>
<protein>
    <submittedName>
        <fullName evidence="4">FAD binding domain-containing protein</fullName>
    </submittedName>
</protein>
<dbReference type="Pfam" id="PF00941">
    <property type="entry name" value="FAD_binding_5"/>
    <property type="match status" value="1"/>
</dbReference>